<organism evidence="1">
    <name type="scientific">Tetraselmis sp. GSL018</name>
    <dbReference type="NCBI Taxonomy" id="582737"/>
    <lineage>
        <taxon>Eukaryota</taxon>
        <taxon>Viridiplantae</taxon>
        <taxon>Chlorophyta</taxon>
        <taxon>core chlorophytes</taxon>
        <taxon>Chlorodendrophyceae</taxon>
        <taxon>Chlorodendrales</taxon>
        <taxon>Chlorodendraceae</taxon>
        <taxon>Tetraselmis</taxon>
    </lineage>
</organism>
<protein>
    <submittedName>
        <fullName evidence="1">Type 2 lactosamine alpha--sialyltransferase</fullName>
    </submittedName>
</protein>
<keyword evidence="1" id="KW-0808">Transferase</keyword>
<keyword evidence="1" id="KW-0328">Glycosyltransferase</keyword>
<gene>
    <name evidence="1" type="ORF">TSPGSL018_30705</name>
</gene>
<dbReference type="AlphaFoldDB" id="A0A061QJC3"/>
<dbReference type="GO" id="GO:0016757">
    <property type="term" value="F:glycosyltransferase activity"/>
    <property type="evidence" value="ECO:0007669"/>
    <property type="project" value="UniProtKB-KW"/>
</dbReference>
<reference evidence="1" key="1">
    <citation type="submission" date="2014-05" db="EMBL/GenBank/DDBJ databases">
        <title>The transcriptome of the halophilic microalga Tetraselmis sp. GSL018 isolated from the Great Salt Lake, Utah.</title>
        <authorList>
            <person name="Jinkerson R.E."/>
            <person name="D'Adamo S."/>
            <person name="Posewitz M.C."/>
        </authorList>
    </citation>
    <scope>NUCLEOTIDE SEQUENCE</scope>
    <source>
        <strain evidence="1">GSL018</strain>
    </source>
</reference>
<feature type="non-terminal residue" evidence="1">
    <location>
        <position position="1"/>
    </location>
</feature>
<proteinExistence type="predicted"/>
<name>A0A061QJC3_9CHLO</name>
<sequence>IRIVNRNNIGFMEDGDETVLQQVTSPEAFLAFVNFSSSHPKSPLYGIDSEFHGYVLQRYRQLLEGVNADLKSILGWQYTGGRLKWDSPATNGFYGVRPLVRGLRLRYHYFDDEEPVRGQRSRDEDEFMGLASLVRVLRRRIRFGEPCIAGCSGKMVDSWRDPTVCPQCPPGGWCSCNAWHPTPRPGYCFSAHDNLGYECFHKCTNSVVCPGGTAGVCPNNSTLFDPQC</sequence>
<evidence type="ECO:0000313" key="1">
    <source>
        <dbReference type="EMBL" id="JAC59748.1"/>
    </source>
</evidence>
<accession>A0A061QJC3</accession>
<dbReference type="EMBL" id="GBEZ01027582">
    <property type="protein sequence ID" value="JAC59748.1"/>
    <property type="molecule type" value="Transcribed_RNA"/>
</dbReference>